<feature type="transmembrane region" description="Helical" evidence="1">
    <location>
        <begin position="61"/>
        <end position="82"/>
    </location>
</feature>
<feature type="domain" description="Cytochrome c assembly protein" evidence="2">
    <location>
        <begin position="42"/>
        <end position="263"/>
    </location>
</feature>
<feature type="transmembrane region" description="Helical" evidence="1">
    <location>
        <begin position="176"/>
        <end position="199"/>
    </location>
</feature>
<comment type="caution">
    <text evidence="3">The sequence shown here is derived from an EMBL/GenBank/DDBJ whole genome shotgun (WGS) entry which is preliminary data.</text>
</comment>
<dbReference type="EMBL" id="BAABWN010000004">
    <property type="protein sequence ID" value="GAA6167688.1"/>
    <property type="molecule type" value="Genomic_DNA"/>
</dbReference>
<keyword evidence="1" id="KW-0472">Membrane</keyword>
<dbReference type="PANTHER" id="PTHR38034">
    <property type="entry name" value="INNER MEMBRANE PROTEIN YPJD"/>
    <property type="match status" value="1"/>
</dbReference>
<dbReference type="PANTHER" id="PTHR38034:SF1">
    <property type="entry name" value="INNER MEMBRANE PROTEIN YPJD"/>
    <property type="match status" value="1"/>
</dbReference>
<feature type="transmembrane region" description="Helical" evidence="1">
    <location>
        <begin position="6"/>
        <end position="23"/>
    </location>
</feature>
<organism evidence="3 4">
    <name type="scientific">Sessilibacter corallicola</name>
    <dbReference type="NCBI Taxonomy" id="2904075"/>
    <lineage>
        <taxon>Bacteria</taxon>
        <taxon>Pseudomonadati</taxon>
        <taxon>Pseudomonadota</taxon>
        <taxon>Gammaproteobacteria</taxon>
        <taxon>Cellvibrionales</taxon>
        <taxon>Cellvibrionaceae</taxon>
        <taxon>Sessilibacter</taxon>
    </lineage>
</organism>
<feature type="transmembrane region" description="Helical" evidence="1">
    <location>
        <begin position="35"/>
        <end position="55"/>
    </location>
</feature>
<dbReference type="InterPro" id="IPR052372">
    <property type="entry name" value="YpjD/HemX"/>
</dbReference>
<accession>A0ABQ0A7R5</accession>
<sequence length="269" mass="29933">MIASAPSITAILLYLVSGGYLSVQIAKLQQIQRNWLIPLSCIAVVAHALGIYHLVFVDEGYRLGFFTALSLITCVVNLLVALSGLRLPILNLFVFLFPFSACVVLASLFTESPITPSHNISPGLFTHITLSVLAYSLLTIATLHALLLAWQNHQLRAKHMTGRVRLLPPLQTMESLLFDVVWAGQITLTLSIFSGFLFLEDMFAQTLVHKTILSILAWVLFAILLWGRHIWGWRGNSAIRWTLAGFCSLMVAYFGSKLVIEFILNRPIV</sequence>
<evidence type="ECO:0000256" key="1">
    <source>
        <dbReference type="SAM" id="Phobius"/>
    </source>
</evidence>
<reference evidence="3 4" key="1">
    <citation type="submission" date="2024-04" db="EMBL/GenBank/DDBJ databases">
        <title>Draft genome sequence of Sessilibacter corallicola NBRC 116591.</title>
        <authorList>
            <person name="Miyakawa T."/>
            <person name="Kusuya Y."/>
            <person name="Miura T."/>
        </authorList>
    </citation>
    <scope>NUCLEOTIDE SEQUENCE [LARGE SCALE GENOMIC DNA]</scope>
    <source>
        <strain evidence="3 4">KU-00831-HH</strain>
    </source>
</reference>
<keyword evidence="1" id="KW-1133">Transmembrane helix</keyword>
<dbReference type="InterPro" id="IPR002541">
    <property type="entry name" value="Cyt_c_assembly"/>
</dbReference>
<feature type="transmembrane region" description="Helical" evidence="1">
    <location>
        <begin position="243"/>
        <end position="264"/>
    </location>
</feature>
<name>A0ABQ0A7R5_9GAMM</name>
<dbReference type="RefSeq" id="WP_233088922.1">
    <property type="nucleotide sequence ID" value="NZ_BAABWN010000004.1"/>
</dbReference>
<evidence type="ECO:0000259" key="2">
    <source>
        <dbReference type="Pfam" id="PF01578"/>
    </source>
</evidence>
<dbReference type="Proteomes" id="UP001465153">
    <property type="component" value="Unassembled WGS sequence"/>
</dbReference>
<keyword evidence="1" id="KW-0812">Transmembrane</keyword>
<keyword evidence="4" id="KW-1185">Reference proteome</keyword>
<feature type="transmembrane region" description="Helical" evidence="1">
    <location>
        <begin position="89"/>
        <end position="108"/>
    </location>
</feature>
<dbReference type="Pfam" id="PF01578">
    <property type="entry name" value="Cytochrom_C_asm"/>
    <property type="match status" value="1"/>
</dbReference>
<feature type="transmembrane region" description="Helical" evidence="1">
    <location>
        <begin position="211"/>
        <end position="231"/>
    </location>
</feature>
<feature type="transmembrane region" description="Helical" evidence="1">
    <location>
        <begin position="128"/>
        <end position="150"/>
    </location>
</feature>
<protein>
    <submittedName>
        <fullName evidence="3">Inner membrane protein YpjD</fullName>
    </submittedName>
</protein>
<evidence type="ECO:0000313" key="4">
    <source>
        <dbReference type="Proteomes" id="UP001465153"/>
    </source>
</evidence>
<evidence type="ECO:0000313" key="3">
    <source>
        <dbReference type="EMBL" id="GAA6167688.1"/>
    </source>
</evidence>
<proteinExistence type="predicted"/>
<gene>
    <name evidence="3" type="ORF">NBRC116591_14980</name>
</gene>